<dbReference type="InParanoid" id="B0DV52"/>
<evidence type="ECO:0000313" key="3">
    <source>
        <dbReference type="Proteomes" id="UP000001194"/>
    </source>
</evidence>
<protein>
    <submittedName>
        <fullName evidence="2">Predicted protein</fullName>
    </submittedName>
</protein>
<reference evidence="2 3" key="1">
    <citation type="journal article" date="2008" name="Nature">
        <title>The genome of Laccaria bicolor provides insights into mycorrhizal symbiosis.</title>
        <authorList>
            <person name="Martin F."/>
            <person name="Aerts A."/>
            <person name="Ahren D."/>
            <person name="Brun A."/>
            <person name="Danchin E.G.J."/>
            <person name="Duchaussoy F."/>
            <person name="Gibon J."/>
            <person name="Kohler A."/>
            <person name="Lindquist E."/>
            <person name="Pereda V."/>
            <person name="Salamov A."/>
            <person name="Shapiro H.J."/>
            <person name="Wuyts J."/>
            <person name="Blaudez D."/>
            <person name="Buee M."/>
            <person name="Brokstein P."/>
            <person name="Canbaeck B."/>
            <person name="Cohen D."/>
            <person name="Courty P.E."/>
            <person name="Coutinho P.M."/>
            <person name="Delaruelle C."/>
            <person name="Detter J.C."/>
            <person name="Deveau A."/>
            <person name="DiFazio S."/>
            <person name="Duplessis S."/>
            <person name="Fraissinet-Tachet L."/>
            <person name="Lucic E."/>
            <person name="Frey-Klett P."/>
            <person name="Fourrey C."/>
            <person name="Feussner I."/>
            <person name="Gay G."/>
            <person name="Grimwood J."/>
            <person name="Hoegger P.J."/>
            <person name="Jain P."/>
            <person name="Kilaru S."/>
            <person name="Labbe J."/>
            <person name="Lin Y.C."/>
            <person name="Legue V."/>
            <person name="Le Tacon F."/>
            <person name="Marmeisse R."/>
            <person name="Melayah D."/>
            <person name="Montanini B."/>
            <person name="Muratet M."/>
            <person name="Nehls U."/>
            <person name="Niculita-Hirzel H."/>
            <person name="Oudot-Le Secq M.P."/>
            <person name="Peter M."/>
            <person name="Quesneville H."/>
            <person name="Rajashekar B."/>
            <person name="Reich M."/>
            <person name="Rouhier N."/>
            <person name="Schmutz J."/>
            <person name="Yin T."/>
            <person name="Chalot M."/>
            <person name="Henrissat B."/>
            <person name="Kuees U."/>
            <person name="Lucas S."/>
            <person name="Van de Peer Y."/>
            <person name="Podila G.K."/>
            <person name="Polle A."/>
            <person name="Pukkila P.J."/>
            <person name="Richardson P.M."/>
            <person name="Rouze P."/>
            <person name="Sanders I.R."/>
            <person name="Stajich J.E."/>
            <person name="Tunlid A."/>
            <person name="Tuskan G."/>
            <person name="Grigoriev I.V."/>
        </authorList>
    </citation>
    <scope>NUCLEOTIDE SEQUENCE [LARGE SCALE GENOMIC DNA]</scope>
    <source>
        <strain evidence="3">S238N-H82 / ATCC MYA-4686</strain>
    </source>
</reference>
<dbReference type="CDD" id="cd09917">
    <property type="entry name" value="F-box_SF"/>
    <property type="match status" value="1"/>
</dbReference>
<evidence type="ECO:0000313" key="2">
    <source>
        <dbReference type="EMBL" id="EDR01450.1"/>
    </source>
</evidence>
<organism evidence="3">
    <name type="scientific">Laccaria bicolor (strain S238N-H82 / ATCC MYA-4686)</name>
    <name type="common">Bicoloured deceiver</name>
    <name type="synonym">Laccaria laccata var. bicolor</name>
    <dbReference type="NCBI Taxonomy" id="486041"/>
    <lineage>
        <taxon>Eukaryota</taxon>
        <taxon>Fungi</taxon>
        <taxon>Dikarya</taxon>
        <taxon>Basidiomycota</taxon>
        <taxon>Agaricomycotina</taxon>
        <taxon>Agaricomycetes</taxon>
        <taxon>Agaricomycetidae</taxon>
        <taxon>Agaricales</taxon>
        <taxon>Agaricineae</taxon>
        <taxon>Hydnangiaceae</taxon>
        <taxon>Laccaria</taxon>
    </lineage>
</organism>
<dbReference type="HOGENOM" id="CLU_021923_0_0_1"/>
<dbReference type="EMBL" id="DS547138">
    <property type="protein sequence ID" value="EDR01450.1"/>
    <property type="molecule type" value="Genomic_DNA"/>
</dbReference>
<dbReference type="PROSITE" id="PS50181">
    <property type="entry name" value="FBOX"/>
    <property type="match status" value="1"/>
</dbReference>
<proteinExistence type="predicted"/>
<keyword evidence="3" id="KW-1185">Reference proteome</keyword>
<dbReference type="Pfam" id="PF12937">
    <property type="entry name" value="F-box-like"/>
    <property type="match status" value="1"/>
</dbReference>
<dbReference type="SUPFAM" id="SSF81383">
    <property type="entry name" value="F-box domain"/>
    <property type="match status" value="1"/>
</dbReference>
<dbReference type="Gene3D" id="1.20.1280.50">
    <property type="match status" value="1"/>
</dbReference>
<dbReference type="Proteomes" id="UP000001194">
    <property type="component" value="Unassembled WGS sequence"/>
</dbReference>
<name>B0DV52_LACBS</name>
<feature type="domain" description="F-box" evidence="1">
    <location>
        <begin position="7"/>
        <end position="57"/>
    </location>
</feature>
<dbReference type="AlphaFoldDB" id="B0DV52"/>
<dbReference type="KEGG" id="lbc:LACBIDRAFT_333177"/>
<sequence>MLQDTKTLDISTIPADVWLCIFEHLTPSSLSSLAQTCSAFHHLTHRCLLRDIRWTNVQAALRNVEDWRGDWKQWCGIPRSLTIKLPFEDKTTKSGSTWVATPSRPLINASLYNTIHHQVLSFIRLHSLILKNTLITPVLYPILASLSLHTLSITHCTYSHTGIWSDSSLPMLPPDNADSSDPYEYIDDFDFSNLSIKELALGTFRDLSTGPLAPLHPFNIISSSSLTSLTLTCGVSFLLCLRDLTSPSPPPSANPFALFKTTGLPSIQSISLTVIKLTHDGELAISAFLALCTNPELKVSLRVHDTEIRDRADTTTTTTTTVGIRNVWKYQGPVAVLRLLSSSSPHTNQISHLTLTDSLNTKSLISGLERLSSSHINVLSVKMHVWDVEVLYAIRGLFRECVEEVRVEFGVGGVDERVGSFPRVLVAACSEGGPVFPVPSRGSLHPVRKGVSSMSKNVSLLQCGDDAGLSRWKEVSLNLCRKDTPPVKERDDRIPEIILWFGVWGFRLVFPISAAVNFAITLGANILPDLKNLRVLKIVQESSCVALTREGRVNRYIQYNTHHHQDYDSDDDDGNGPVAAHPTAAHTNVNAGAVGMGVTWNNIHHANITHIPAWPNNHVSSSGPSSNDTAAAAKTSATPTLTLFDDTDFEGYLLGWNRYCRKLRYVQFKRGSAWMRRFEGDAWVERAVGREDSEGDD</sequence>
<dbReference type="STRING" id="486041.B0DV52"/>
<dbReference type="RefSeq" id="XP_001887802.1">
    <property type="nucleotide sequence ID" value="XM_001887767.1"/>
</dbReference>
<dbReference type="InterPro" id="IPR036047">
    <property type="entry name" value="F-box-like_dom_sf"/>
</dbReference>
<gene>
    <name evidence="2" type="ORF">LACBIDRAFT_333177</name>
</gene>
<dbReference type="OrthoDB" id="5354526at2759"/>
<accession>B0DV52</accession>
<dbReference type="InterPro" id="IPR001810">
    <property type="entry name" value="F-box_dom"/>
</dbReference>
<evidence type="ECO:0000259" key="1">
    <source>
        <dbReference type="PROSITE" id="PS50181"/>
    </source>
</evidence>
<dbReference type="GeneID" id="6083548"/>